<dbReference type="PANTHER" id="PTHR43301:SF8">
    <property type="entry name" value="ARABINOSIDASE-RELATED"/>
    <property type="match status" value="1"/>
</dbReference>
<keyword evidence="3" id="KW-1185">Reference proteome</keyword>
<dbReference type="AlphaFoldDB" id="A0A8H6ISL5"/>
<keyword evidence="1" id="KW-0732">Signal</keyword>
<dbReference type="Gene3D" id="2.115.10.20">
    <property type="entry name" value="Glycosyl hydrolase domain, family 43"/>
    <property type="match status" value="1"/>
</dbReference>
<proteinExistence type="predicted"/>
<evidence type="ECO:0000313" key="2">
    <source>
        <dbReference type="EMBL" id="KAF6794625.1"/>
    </source>
</evidence>
<dbReference type="GO" id="GO:0016787">
    <property type="term" value="F:hydrolase activity"/>
    <property type="evidence" value="ECO:0007669"/>
    <property type="project" value="UniProtKB-KW"/>
</dbReference>
<gene>
    <name evidence="2" type="ORF">CSOJ01_13642</name>
</gene>
<evidence type="ECO:0000256" key="1">
    <source>
        <dbReference type="SAM" id="SignalP"/>
    </source>
</evidence>
<evidence type="ECO:0000313" key="3">
    <source>
        <dbReference type="Proteomes" id="UP000652219"/>
    </source>
</evidence>
<dbReference type="Proteomes" id="UP000652219">
    <property type="component" value="Unassembled WGS sequence"/>
</dbReference>
<accession>A0A8H6ISL5</accession>
<dbReference type="InterPro" id="IPR023296">
    <property type="entry name" value="Glyco_hydro_beta-prop_sf"/>
</dbReference>
<comment type="caution">
    <text evidence="2">The sequence shown here is derived from an EMBL/GenBank/DDBJ whole genome shotgun (WGS) entry which is preliminary data.</text>
</comment>
<keyword evidence="2" id="KW-0378">Hydrolase</keyword>
<feature type="chain" id="PRO_5034917464" evidence="1">
    <location>
        <begin position="20"/>
        <end position="348"/>
    </location>
</feature>
<feature type="signal peptide" evidence="1">
    <location>
        <begin position="1"/>
        <end position="19"/>
    </location>
</feature>
<dbReference type="EMBL" id="WIGN01000406">
    <property type="protein sequence ID" value="KAF6794625.1"/>
    <property type="molecule type" value="Genomic_DNA"/>
</dbReference>
<reference evidence="2 3" key="1">
    <citation type="journal article" date="2020" name="Phytopathology">
        <title>Genome Sequence Resources of Colletotrichum truncatum, C. plurivorum, C. musicola, and C. sojae: Four Species Pathogenic to Soybean (Glycine max).</title>
        <authorList>
            <person name="Rogerio F."/>
            <person name="Boufleur T.R."/>
            <person name="Ciampi-Guillardi M."/>
            <person name="Sukno S.A."/>
            <person name="Thon M.R."/>
            <person name="Massola Junior N.S."/>
            <person name="Baroncelli R."/>
        </authorList>
    </citation>
    <scope>NUCLEOTIDE SEQUENCE [LARGE SCALE GENOMIC DNA]</scope>
    <source>
        <strain evidence="2 3">LFN0009</strain>
    </source>
</reference>
<dbReference type="CDD" id="cd08983">
    <property type="entry name" value="GH43_Bt3655-like"/>
    <property type="match status" value="1"/>
</dbReference>
<sequence>MVALRALLGAGLAATAAFASPVDFTHDAALTRRADPSLTGYLGAFFLGAEPNVYLYLSNGNNPTSFRALNAGAPVLRPTKGTGGVRDPALVEGGGADKGKKWFIVGTDLDIGKDQTTWDAAQRQGSKGIFAWESTDLVNWTGERLVVVEDSSAGMVWAPEAIWDAQKGQYLVHWASKFYPASDPNHTGAPGPIVIRYAYTSDFRTFSAPQTYIDKSPTNIIDLNILPTSSDGRSFVRFLKDESLKTVFVEVSTTGLFGTWTRPGGASAVIQSGVEGPAAYWDNQVAGRAHVLLDFYGEDGYRPYQTGNVASNAGWTASERSGFPSGLRHGSVLPINQTLYDALGRRWG</sequence>
<organism evidence="2 3">
    <name type="scientific">Colletotrichum sojae</name>
    <dbReference type="NCBI Taxonomy" id="2175907"/>
    <lineage>
        <taxon>Eukaryota</taxon>
        <taxon>Fungi</taxon>
        <taxon>Dikarya</taxon>
        <taxon>Ascomycota</taxon>
        <taxon>Pezizomycotina</taxon>
        <taxon>Sordariomycetes</taxon>
        <taxon>Hypocreomycetidae</taxon>
        <taxon>Glomerellales</taxon>
        <taxon>Glomerellaceae</taxon>
        <taxon>Colletotrichum</taxon>
        <taxon>Colletotrichum orchidearum species complex</taxon>
    </lineage>
</organism>
<name>A0A8H6ISL5_9PEZI</name>
<dbReference type="SUPFAM" id="SSF75005">
    <property type="entry name" value="Arabinanase/levansucrase/invertase"/>
    <property type="match status" value="1"/>
</dbReference>
<protein>
    <submittedName>
        <fullName evidence="2">Glycoside hydrolase family 43 protein</fullName>
    </submittedName>
</protein>
<dbReference type="PANTHER" id="PTHR43301">
    <property type="entry name" value="ARABINAN ENDO-1,5-ALPHA-L-ARABINOSIDASE"/>
    <property type="match status" value="1"/>
</dbReference>
<dbReference type="InterPro" id="IPR050727">
    <property type="entry name" value="GH43_arabinanases"/>
</dbReference>